<dbReference type="Proteomes" id="UP000691718">
    <property type="component" value="Unassembled WGS sequence"/>
</dbReference>
<evidence type="ECO:0000256" key="1">
    <source>
        <dbReference type="SAM" id="MobiDB-lite"/>
    </source>
</evidence>
<evidence type="ECO:0000313" key="3">
    <source>
        <dbReference type="Proteomes" id="UP000691718"/>
    </source>
</evidence>
<dbReference type="AlphaFoldDB" id="A0A8S3W0X1"/>
<gene>
    <name evidence="2" type="ORF">PAPOLLO_LOCUS815</name>
</gene>
<dbReference type="EMBL" id="CAJQZP010000040">
    <property type="protein sequence ID" value="CAG4934399.1"/>
    <property type="molecule type" value="Genomic_DNA"/>
</dbReference>
<comment type="caution">
    <text evidence="2">The sequence shown here is derived from an EMBL/GenBank/DDBJ whole genome shotgun (WGS) entry which is preliminary data.</text>
</comment>
<evidence type="ECO:0000313" key="2">
    <source>
        <dbReference type="EMBL" id="CAG4934399.1"/>
    </source>
</evidence>
<sequence length="587" mass="66241">MECEDNGFERTKAATAGATSGIKRKRRYAPESYLQLGVSTAVPCSSDGKQIQSGMVPSPKNNSQHIKPSDNPFMSNMEEIAYWVQTKRAPCLYNYDKINNKPNEQAHCSKFKPKNITVKEVPSPKKRKKRKLVLLDDDSGSIEIQQNIYFNTTKGQNQRTVMSNGKPSSIGSDIDFNIKNSSIQGKPKRMKLQPNNDMSLVKKNKMLTSTPNVKTLRRSLRKCKQNLNNISQLDMSFEMMNKSVINGIFSLEATTPKNPNKPLDNEKKHDSKNDKVTDQSSIKPNTNSNKKPQKEMLLNGQFEDMSDVSGLTANYIRSTKIQAIKAPRNMKNNKTFIQESQQSPQKGDTKTIMCVNKSMNTGLPDSTNLICSTDSSQNVINLVTIKSNKKSTRVSRATSLLKFLETKQSNSKESICDNDIKHTDHNLDISILTNSTSRYPKRHRNYTAESSAIASPIKNNHAKCTTVRRKKISKEYDNSDRKENPEEELISRTRSGRKIGLKVRQPENSVLVLSNSTEQVSSEAVVNVARPQNRKKRQSGRCTQLKKSLDKSRQSKRDSLRDKSGFAACFSESDDDSELLKQRKFFC</sequence>
<feature type="region of interest" description="Disordered" evidence="1">
    <location>
        <begin position="47"/>
        <end position="72"/>
    </location>
</feature>
<accession>A0A8S3W0X1</accession>
<reference evidence="2" key="1">
    <citation type="submission" date="2021-04" db="EMBL/GenBank/DDBJ databases">
        <authorList>
            <person name="Tunstrom K."/>
        </authorList>
    </citation>
    <scope>NUCLEOTIDE SEQUENCE</scope>
</reference>
<feature type="region of interest" description="Disordered" evidence="1">
    <location>
        <begin position="252"/>
        <end position="293"/>
    </location>
</feature>
<keyword evidence="3" id="KW-1185">Reference proteome</keyword>
<feature type="region of interest" description="Disordered" evidence="1">
    <location>
        <begin position="524"/>
        <end position="563"/>
    </location>
</feature>
<proteinExistence type="predicted"/>
<feature type="region of interest" description="Disordered" evidence="1">
    <location>
        <begin position="446"/>
        <end position="491"/>
    </location>
</feature>
<dbReference type="OrthoDB" id="7367897at2759"/>
<feature type="compositionally biased region" description="Basic and acidic residues" evidence="1">
    <location>
        <begin position="263"/>
        <end position="277"/>
    </location>
</feature>
<feature type="compositionally biased region" description="Basic and acidic residues" evidence="1">
    <location>
        <begin position="547"/>
        <end position="563"/>
    </location>
</feature>
<name>A0A8S3W0X1_PARAO</name>
<feature type="compositionally biased region" description="Basic and acidic residues" evidence="1">
    <location>
        <begin position="473"/>
        <end position="484"/>
    </location>
</feature>
<feature type="compositionally biased region" description="Polar residues" evidence="1">
    <location>
        <begin position="278"/>
        <end position="290"/>
    </location>
</feature>
<protein>
    <submittedName>
        <fullName evidence="2">(apollo) hypothetical protein</fullName>
    </submittedName>
</protein>
<feature type="compositionally biased region" description="Polar residues" evidence="1">
    <location>
        <begin position="47"/>
        <end position="66"/>
    </location>
</feature>
<feature type="region of interest" description="Disordered" evidence="1">
    <location>
        <begin position="1"/>
        <end position="22"/>
    </location>
</feature>
<organism evidence="2 3">
    <name type="scientific">Parnassius apollo</name>
    <name type="common">Apollo butterfly</name>
    <name type="synonym">Papilio apollo</name>
    <dbReference type="NCBI Taxonomy" id="110799"/>
    <lineage>
        <taxon>Eukaryota</taxon>
        <taxon>Metazoa</taxon>
        <taxon>Ecdysozoa</taxon>
        <taxon>Arthropoda</taxon>
        <taxon>Hexapoda</taxon>
        <taxon>Insecta</taxon>
        <taxon>Pterygota</taxon>
        <taxon>Neoptera</taxon>
        <taxon>Endopterygota</taxon>
        <taxon>Lepidoptera</taxon>
        <taxon>Glossata</taxon>
        <taxon>Ditrysia</taxon>
        <taxon>Papilionoidea</taxon>
        <taxon>Papilionidae</taxon>
        <taxon>Parnassiinae</taxon>
        <taxon>Parnassini</taxon>
        <taxon>Parnassius</taxon>
        <taxon>Parnassius</taxon>
    </lineage>
</organism>